<dbReference type="RefSeq" id="WP_191123110.1">
    <property type="nucleotide sequence ID" value="NZ_JACXWY010000001.1"/>
</dbReference>
<dbReference type="InterPro" id="IPR009097">
    <property type="entry name" value="Cyclic_Pdiesterase"/>
</dbReference>
<gene>
    <name evidence="1" type="ORF">IED13_01210</name>
</gene>
<reference evidence="1" key="1">
    <citation type="submission" date="2020-09" db="EMBL/GenBank/DDBJ databases">
        <title>Bosea spartocytisi sp. nov. a root nodule endophyte of Spartocytisus supranubius in the high mountain ecosystem fo the Teide National Park (Canary Islands, Spain).</title>
        <authorList>
            <person name="Pulido-Suarez L."/>
            <person name="Peix A."/>
            <person name="Igual J.M."/>
            <person name="Socas-Perez N."/>
            <person name="Velazquez E."/>
            <person name="Flores-Felix J.D."/>
            <person name="Leon-Barrios M."/>
        </authorList>
    </citation>
    <scope>NUCLEOTIDE SEQUENCE</scope>
    <source>
        <strain evidence="1">SSUT16</strain>
    </source>
</reference>
<evidence type="ECO:0000313" key="2">
    <source>
        <dbReference type="Proteomes" id="UP000619295"/>
    </source>
</evidence>
<protein>
    <submittedName>
        <fullName evidence="1">2'-5' RNA ligase family protein</fullName>
    </submittedName>
</protein>
<name>A0A927E4L6_9HYPH</name>
<dbReference type="AlphaFoldDB" id="A0A927E4L6"/>
<sequence>MGFAISLRSDHPSADSVRALWNDVQRFEDHPSMALLGYPPHVTLAIYDDETVREAEVRDALDQASKNLRPVTLTFDAICSFDGPPMVLWASPRFSAVLRDIHEAIHAAIHPASCRPHYRPGTWKPHCTLGTRVRDDRRDAALAFAREASSVFDVIFDALDCIYFPPIAPFELRKLL</sequence>
<dbReference type="Proteomes" id="UP000619295">
    <property type="component" value="Unassembled WGS sequence"/>
</dbReference>
<dbReference type="Pfam" id="PF13563">
    <property type="entry name" value="2_5_RNA_ligase2"/>
    <property type="match status" value="1"/>
</dbReference>
<dbReference type="EMBL" id="JACXWY010000001">
    <property type="protein sequence ID" value="MBD3844298.1"/>
    <property type="molecule type" value="Genomic_DNA"/>
</dbReference>
<organism evidence="1 2">
    <name type="scientific">Bosea spartocytisi</name>
    <dbReference type="NCBI Taxonomy" id="2773451"/>
    <lineage>
        <taxon>Bacteria</taxon>
        <taxon>Pseudomonadati</taxon>
        <taxon>Pseudomonadota</taxon>
        <taxon>Alphaproteobacteria</taxon>
        <taxon>Hyphomicrobiales</taxon>
        <taxon>Boseaceae</taxon>
        <taxon>Bosea</taxon>
    </lineage>
</organism>
<proteinExistence type="predicted"/>
<evidence type="ECO:0000313" key="1">
    <source>
        <dbReference type="EMBL" id="MBD3844298.1"/>
    </source>
</evidence>
<dbReference type="GO" id="GO:0016874">
    <property type="term" value="F:ligase activity"/>
    <property type="evidence" value="ECO:0007669"/>
    <property type="project" value="UniProtKB-KW"/>
</dbReference>
<dbReference type="Gene3D" id="3.90.1140.10">
    <property type="entry name" value="Cyclic phosphodiesterase"/>
    <property type="match status" value="1"/>
</dbReference>
<comment type="caution">
    <text evidence="1">The sequence shown here is derived from an EMBL/GenBank/DDBJ whole genome shotgun (WGS) entry which is preliminary data.</text>
</comment>
<dbReference type="SUPFAM" id="SSF55144">
    <property type="entry name" value="LigT-like"/>
    <property type="match status" value="1"/>
</dbReference>
<keyword evidence="2" id="KW-1185">Reference proteome</keyword>
<keyword evidence="1" id="KW-0436">Ligase</keyword>
<accession>A0A927E4L6</accession>